<dbReference type="Proteomes" id="UP000000239">
    <property type="component" value="Chromosome"/>
</dbReference>
<evidence type="ECO:0000256" key="1">
    <source>
        <dbReference type="ARBA" id="ARBA00001286"/>
    </source>
</evidence>
<name>Q1QTR6_CHRI1</name>
<dbReference type="RefSeq" id="WP_011508088.1">
    <property type="nucleotide sequence ID" value="NC_007963.1"/>
</dbReference>
<dbReference type="HOGENOM" id="CLU_000445_52_2_6"/>
<dbReference type="Gene3D" id="1.10.10.10">
    <property type="entry name" value="Winged helix-like DNA-binding domain superfamily/Winged helix DNA-binding domain"/>
    <property type="match status" value="1"/>
</dbReference>
<evidence type="ECO:0000313" key="11">
    <source>
        <dbReference type="EMBL" id="ABE60142.1"/>
    </source>
</evidence>
<keyword evidence="3 8" id="KW-0489">Methyltransferase</keyword>
<evidence type="ECO:0000256" key="5">
    <source>
        <dbReference type="ARBA" id="ARBA00022763"/>
    </source>
</evidence>
<evidence type="ECO:0000259" key="9">
    <source>
        <dbReference type="Pfam" id="PF01035"/>
    </source>
</evidence>
<dbReference type="Pfam" id="PF02870">
    <property type="entry name" value="Methyltransf_1N"/>
    <property type="match status" value="1"/>
</dbReference>
<keyword evidence="2 8" id="KW-0963">Cytoplasm</keyword>
<dbReference type="NCBIfam" id="TIGR00589">
    <property type="entry name" value="ogt"/>
    <property type="match status" value="1"/>
</dbReference>
<dbReference type="InterPro" id="IPR023546">
    <property type="entry name" value="MGMT"/>
</dbReference>
<evidence type="ECO:0000256" key="6">
    <source>
        <dbReference type="ARBA" id="ARBA00023204"/>
    </source>
</evidence>
<dbReference type="GO" id="GO:0005737">
    <property type="term" value="C:cytoplasm"/>
    <property type="evidence" value="ECO:0007669"/>
    <property type="project" value="UniProtKB-SubCell"/>
</dbReference>
<dbReference type="InterPro" id="IPR036217">
    <property type="entry name" value="MethylDNA_cys_MeTrfase_DNAb"/>
</dbReference>
<protein>
    <recommendedName>
        <fullName evidence="8">Methylated-DNA--protein-cysteine methyltransferase</fullName>
        <ecNumber evidence="8">2.1.1.63</ecNumber>
    </recommendedName>
    <alternativeName>
        <fullName evidence="8">6-O-methylguanine-DNA methyltransferase</fullName>
        <shortName evidence="8">MGMT</shortName>
    </alternativeName>
    <alternativeName>
        <fullName evidence="8">O-6-methylguanine-DNA-alkyltransferase</fullName>
    </alternativeName>
</protein>
<comment type="similarity">
    <text evidence="8">Belongs to the MGMT family.</text>
</comment>
<dbReference type="GO" id="GO:0006307">
    <property type="term" value="P:DNA alkylation repair"/>
    <property type="evidence" value="ECO:0007669"/>
    <property type="project" value="UniProtKB-UniRule"/>
</dbReference>
<dbReference type="HAMAP" id="MF_00772">
    <property type="entry name" value="OGT"/>
    <property type="match status" value="1"/>
</dbReference>
<dbReference type="GO" id="GO:0003908">
    <property type="term" value="F:methylated-DNA-[protein]-cysteine S-methyltransferase activity"/>
    <property type="evidence" value="ECO:0007669"/>
    <property type="project" value="UniProtKB-UniRule"/>
</dbReference>
<dbReference type="InterPro" id="IPR001497">
    <property type="entry name" value="MethylDNA_cys_MeTrfase_AS"/>
</dbReference>
<accession>Q1QTR6</accession>
<comment type="function">
    <text evidence="8">Involved in the cellular defense against the biological effects of O6-methylguanine (O6-MeG) and O4-methylthymine (O4-MeT) in DNA. Repairs the methylated nucleobase in DNA by stoichiometrically transferring the methyl group to a cysteine residue in the enzyme. This is a suicide reaction: the enzyme is irreversibly inactivated.</text>
</comment>
<feature type="domain" description="Methylguanine DNA methyltransferase ribonuclease-like" evidence="10">
    <location>
        <begin position="17"/>
        <end position="75"/>
    </location>
</feature>
<keyword evidence="6 8" id="KW-0234">DNA repair</keyword>
<dbReference type="PANTHER" id="PTHR10815:SF5">
    <property type="entry name" value="METHYLATED-DNA--PROTEIN-CYSTEINE METHYLTRANSFERASE"/>
    <property type="match status" value="1"/>
</dbReference>
<dbReference type="SUPFAM" id="SSF46767">
    <property type="entry name" value="Methylated DNA-protein cysteine methyltransferase, C-terminal domain"/>
    <property type="match status" value="1"/>
</dbReference>
<dbReference type="KEGG" id="csa:Csal_2796"/>
<evidence type="ECO:0000256" key="2">
    <source>
        <dbReference type="ARBA" id="ARBA00022490"/>
    </source>
</evidence>
<dbReference type="PROSITE" id="PS00374">
    <property type="entry name" value="MGMT"/>
    <property type="match status" value="1"/>
</dbReference>
<keyword evidence="4 8" id="KW-0808">Transferase</keyword>
<dbReference type="InterPro" id="IPR014048">
    <property type="entry name" value="MethylDNA_cys_MeTrfase_DNA-bd"/>
</dbReference>
<keyword evidence="5 8" id="KW-0227">DNA damage</keyword>
<organism evidence="11 12">
    <name type="scientific">Chromohalobacter israelensis (strain ATCC BAA-138 / DSM 3043 / CIP 106854 / NCIMB 13768 / 1H11)</name>
    <name type="common">Chromohalobacter salexigens</name>
    <dbReference type="NCBI Taxonomy" id="290398"/>
    <lineage>
        <taxon>Bacteria</taxon>
        <taxon>Pseudomonadati</taxon>
        <taxon>Pseudomonadota</taxon>
        <taxon>Gammaproteobacteria</taxon>
        <taxon>Oceanospirillales</taxon>
        <taxon>Halomonadaceae</taxon>
        <taxon>Chromohalobacter</taxon>
    </lineage>
</organism>
<dbReference type="OrthoDB" id="9811249at2"/>
<dbReference type="Pfam" id="PF01035">
    <property type="entry name" value="DNA_binding_1"/>
    <property type="match status" value="1"/>
</dbReference>
<feature type="active site" description="Nucleophile; methyl group acceptor" evidence="8">
    <location>
        <position position="130"/>
    </location>
</feature>
<dbReference type="CDD" id="cd06445">
    <property type="entry name" value="ATase"/>
    <property type="match status" value="1"/>
</dbReference>
<dbReference type="EC" id="2.1.1.63" evidence="8"/>
<evidence type="ECO:0000256" key="8">
    <source>
        <dbReference type="HAMAP-Rule" id="MF_00772"/>
    </source>
</evidence>
<dbReference type="InterPro" id="IPR036631">
    <property type="entry name" value="MGMT_N_sf"/>
</dbReference>
<dbReference type="PANTHER" id="PTHR10815">
    <property type="entry name" value="METHYLATED-DNA--PROTEIN-CYSTEINE METHYLTRANSFERASE"/>
    <property type="match status" value="1"/>
</dbReference>
<dbReference type="SUPFAM" id="SSF53155">
    <property type="entry name" value="Methylated DNA-protein cysteine methyltransferase domain"/>
    <property type="match status" value="1"/>
</dbReference>
<dbReference type="GO" id="GO:0032259">
    <property type="term" value="P:methylation"/>
    <property type="evidence" value="ECO:0007669"/>
    <property type="project" value="UniProtKB-KW"/>
</dbReference>
<evidence type="ECO:0000256" key="4">
    <source>
        <dbReference type="ARBA" id="ARBA00022679"/>
    </source>
</evidence>
<feature type="domain" description="Methylated-DNA-[protein]-cysteine S-methyltransferase DNA binding" evidence="9">
    <location>
        <begin position="79"/>
        <end position="158"/>
    </location>
</feature>
<comment type="catalytic activity">
    <reaction evidence="1 8">
        <text>a 4-O-methyl-thymidine in DNA + L-cysteinyl-[protein] = a thymidine in DNA + S-methyl-L-cysteinyl-[protein]</text>
        <dbReference type="Rhea" id="RHEA:53428"/>
        <dbReference type="Rhea" id="RHEA-COMP:10131"/>
        <dbReference type="Rhea" id="RHEA-COMP:10132"/>
        <dbReference type="Rhea" id="RHEA-COMP:13555"/>
        <dbReference type="Rhea" id="RHEA-COMP:13556"/>
        <dbReference type="ChEBI" id="CHEBI:29950"/>
        <dbReference type="ChEBI" id="CHEBI:82612"/>
        <dbReference type="ChEBI" id="CHEBI:137386"/>
        <dbReference type="ChEBI" id="CHEBI:137387"/>
        <dbReference type="EC" id="2.1.1.63"/>
    </reaction>
</comment>
<reference evidence="11 12" key="1">
    <citation type="journal article" date="2011" name="Stand. Genomic Sci.">
        <title>Complete genome sequence of the halophilic and highly halotolerant Chromohalobacter salexigens type strain (1H11(T)).</title>
        <authorList>
            <person name="Copeland A."/>
            <person name="O'Connor K."/>
            <person name="Lucas S."/>
            <person name="Lapidus A."/>
            <person name="Berry K.W."/>
            <person name="Detter J.C."/>
            <person name="Del Rio T.G."/>
            <person name="Hammon N."/>
            <person name="Dalin E."/>
            <person name="Tice H."/>
            <person name="Pitluck S."/>
            <person name="Bruce D."/>
            <person name="Goodwin L."/>
            <person name="Han C."/>
            <person name="Tapia R."/>
            <person name="Saunders E."/>
            <person name="Schmutz J."/>
            <person name="Brettin T."/>
            <person name="Larimer F."/>
            <person name="Land M."/>
            <person name="Hauser L."/>
            <person name="Vargas C."/>
            <person name="Nieto J.J."/>
            <person name="Kyrpides N.C."/>
            <person name="Ivanova N."/>
            <person name="Goker M."/>
            <person name="Klenk H.P."/>
            <person name="Csonka L.N."/>
            <person name="Woyke T."/>
        </authorList>
    </citation>
    <scope>NUCLEOTIDE SEQUENCE [LARGE SCALE GENOMIC DNA]</scope>
    <source>
        <strain evidence="12">ATCC BAA-138 / DSM 3043 / CIP 106854 / NCIMB 13768 / 1H11</strain>
    </source>
</reference>
<dbReference type="InterPro" id="IPR036388">
    <property type="entry name" value="WH-like_DNA-bd_sf"/>
</dbReference>
<evidence type="ECO:0000313" key="12">
    <source>
        <dbReference type="Proteomes" id="UP000000239"/>
    </source>
</evidence>
<dbReference type="eggNOG" id="COG0350">
    <property type="taxonomic scope" value="Bacteria"/>
</dbReference>
<gene>
    <name evidence="11" type="ordered locus">Csal_2796</name>
</gene>
<evidence type="ECO:0000259" key="10">
    <source>
        <dbReference type="Pfam" id="PF02870"/>
    </source>
</evidence>
<evidence type="ECO:0000256" key="3">
    <source>
        <dbReference type="ARBA" id="ARBA00022603"/>
    </source>
</evidence>
<sequence length="182" mass="19726">MSSLESAIDYVVTPVPASPLGTIRIRASARGIREIAFVEAPDETPHPSALTDACRVQLSDYLQGERREFDLPLDPVGTPFQRRVWAALAEIPHGQTRSYADIARHIGNLKAMRAVGAANGRNPIAIVVPCHRVIGRNGQLTGYAGGLERKAWLLALERHGHADSGALAGVPGQGDHHQDHWR</sequence>
<dbReference type="AlphaFoldDB" id="Q1QTR6"/>
<dbReference type="InterPro" id="IPR008332">
    <property type="entry name" value="MethylG_MeTrfase_N"/>
</dbReference>
<dbReference type="Gene3D" id="3.30.160.70">
    <property type="entry name" value="Methylated DNA-protein cysteine methyltransferase domain"/>
    <property type="match status" value="1"/>
</dbReference>
<dbReference type="GeneID" id="95335491"/>
<dbReference type="FunFam" id="1.10.10.10:FF:000337">
    <property type="entry name" value="Methylated-DNA--protein-cysteine methyltransferase"/>
    <property type="match status" value="1"/>
</dbReference>
<proteinExistence type="inferred from homology"/>
<dbReference type="EMBL" id="CP000285">
    <property type="protein sequence ID" value="ABE60142.1"/>
    <property type="molecule type" value="Genomic_DNA"/>
</dbReference>
<comment type="catalytic activity">
    <reaction evidence="7 8">
        <text>a 6-O-methyl-2'-deoxyguanosine in DNA + L-cysteinyl-[protein] = S-methyl-L-cysteinyl-[protein] + a 2'-deoxyguanosine in DNA</text>
        <dbReference type="Rhea" id="RHEA:24000"/>
        <dbReference type="Rhea" id="RHEA-COMP:10131"/>
        <dbReference type="Rhea" id="RHEA-COMP:10132"/>
        <dbReference type="Rhea" id="RHEA-COMP:11367"/>
        <dbReference type="Rhea" id="RHEA-COMP:11368"/>
        <dbReference type="ChEBI" id="CHEBI:29950"/>
        <dbReference type="ChEBI" id="CHEBI:82612"/>
        <dbReference type="ChEBI" id="CHEBI:85445"/>
        <dbReference type="ChEBI" id="CHEBI:85448"/>
        <dbReference type="EC" id="2.1.1.63"/>
    </reaction>
</comment>
<keyword evidence="12" id="KW-1185">Reference proteome</keyword>
<evidence type="ECO:0000256" key="7">
    <source>
        <dbReference type="ARBA" id="ARBA00049348"/>
    </source>
</evidence>
<comment type="miscellaneous">
    <text evidence="8">This enzyme catalyzes only one turnover and therefore is not strictly catalytic. According to one definition, an enzyme is a biocatalyst that acts repeatedly and over many reaction cycles.</text>
</comment>
<dbReference type="STRING" id="290398.Csal_2796"/>
<comment type="subcellular location">
    <subcellularLocation>
        <location evidence="8">Cytoplasm</location>
    </subcellularLocation>
</comment>